<evidence type="ECO:0000313" key="1">
    <source>
        <dbReference type="EMBL" id="KAL0819115.1"/>
    </source>
</evidence>
<dbReference type="EMBL" id="JBEDNZ010000021">
    <property type="protein sequence ID" value="KAL0819115.1"/>
    <property type="molecule type" value="Genomic_DNA"/>
</dbReference>
<protein>
    <submittedName>
        <fullName evidence="1">Uncharacterized protein</fullName>
    </submittedName>
</protein>
<proteinExistence type="predicted"/>
<gene>
    <name evidence="1" type="ORF">ABMA28_008377</name>
</gene>
<organism evidence="1 2">
    <name type="scientific">Loxostege sticticalis</name>
    <name type="common">Beet webworm moth</name>
    <dbReference type="NCBI Taxonomy" id="481309"/>
    <lineage>
        <taxon>Eukaryota</taxon>
        <taxon>Metazoa</taxon>
        <taxon>Ecdysozoa</taxon>
        <taxon>Arthropoda</taxon>
        <taxon>Hexapoda</taxon>
        <taxon>Insecta</taxon>
        <taxon>Pterygota</taxon>
        <taxon>Neoptera</taxon>
        <taxon>Endopterygota</taxon>
        <taxon>Lepidoptera</taxon>
        <taxon>Glossata</taxon>
        <taxon>Ditrysia</taxon>
        <taxon>Pyraloidea</taxon>
        <taxon>Crambidae</taxon>
        <taxon>Pyraustinae</taxon>
        <taxon>Loxostege</taxon>
    </lineage>
</organism>
<dbReference type="AlphaFoldDB" id="A0ABD0SGZ3"/>
<evidence type="ECO:0000313" key="2">
    <source>
        <dbReference type="Proteomes" id="UP001549921"/>
    </source>
</evidence>
<dbReference type="Proteomes" id="UP001549921">
    <property type="component" value="Unassembled WGS sequence"/>
</dbReference>
<name>A0ABD0SGZ3_LOXSC</name>
<sequence>MDPTVSSMTIHKRNAGSSKGKAKELYDVTNDFIEEKLVEHGQALEHLVVLVQNNEELTRKLVDKLSNFKTGEKPELPEKVELPSRRSFGHDDLSAALHGERGSPWCIAAFLCRKTGTKVCGFDSGYGYGRFKDICHMFDVNCYWEHNFLLSSECNKLF</sequence>
<comment type="caution">
    <text evidence="1">The sequence shown here is derived from an EMBL/GenBank/DDBJ whole genome shotgun (WGS) entry which is preliminary data.</text>
</comment>
<reference evidence="1 2" key="1">
    <citation type="submission" date="2024-06" db="EMBL/GenBank/DDBJ databases">
        <title>A chromosome-level genome assembly of beet webworm, Loxostege sticticalis.</title>
        <authorList>
            <person name="Zhang Y."/>
        </authorList>
    </citation>
    <scope>NUCLEOTIDE SEQUENCE [LARGE SCALE GENOMIC DNA]</scope>
    <source>
        <strain evidence="1">AQ028</strain>
        <tissue evidence="1">Male pupae</tissue>
    </source>
</reference>
<accession>A0ABD0SGZ3</accession>